<gene>
    <name evidence="5" type="primary">sif3_2</name>
    <name evidence="5" type="ORF">MYAM1_002547</name>
</gene>
<dbReference type="InterPro" id="IPR051624">
    <property type="entry name" value="RMD1/Sad1-interacting"/>
</dbReference>
<dbReference type="AlphaFoldDB" id="A0AAJ5YY64"/>
<feature type="compositionally biased region" description="Polar residues" evidence="2">
    <location>
        <begin position="87"/>
        <end position="111"/>
    </location>
</feature>
<dbReference type="PANTHER" id="PTHR16255:SF4">
    <property type="entry name" value="SPORULATION PROTEIN RMD8"/>
    <property type="match status" value="1"/>
</dbReference>
<keyword evidence="3" id="KW-0472">Membrane</keyword>
<dbReference type="PANTHER" id="PTHR16255">
    <property type="entry name" value="REQUIRED FOR MEIOTIC NUCLEAR DIVISION PROTEIN 1 HOMOLOG"/>
    <property type="match status" value="1"/>
</dbReference>
<dbReference type="EMBL" id="CP119945">
    <property type="protein sequence ID" value="WFC99802.1"/>
    <property type="molecule type" value="Genomic_DNA"/>
</dbReference>
<feature type="region of interest" description="Disordered" evidence="2">
    <location>
        <begin position="1"/>
        <end position="238"/>
    </location>
</feature>
<comment type="similarity">
    <text evidence="1">Belongs to the RMD1/sif2 family.</text>
</comment>
<feature type="region of interest" description="Disordered" evidence="2">
    <location>
        <begin position="307"/>
        <end position="329"/>
    </location>
</feature>
<feature type="domain" description="DUF155" evidence="4">
    <location>
        <begin position="478"/>
        <end position="650"/>
    </location>
</feature>
<feature type="region of interest" description="Disordered" evidence="2">
    <location>
        <begin position="352"/>
        <end position="381"/>
    </location>
</feature>
<keyword evidence="6" id="KW-1185">Reference proteome</keyword>
<evidence type="ECO:0000313" key="6">
    <source>
        <dbReference type="Proteomes" id="UP001219567"/>
    </source>
</evidence>
<proteinExistence type="inferred from homology"/>
<feature type="region of interest" description="Disordered" evidence="2">
    <location>
        <begin position="393"/>
        <end position="412"/>
    </location>
</feature>
<keyword evidence="3" id="KW-1133">Transmembrane helix</keyword>
<feature type="compositionally biased region" description="Polar residues" evidence="2">
    <location>
        <begin position="125"/>
        <end position="152"/>
    </location>
</feature>
<dbReference type="Proteomes" id="UP001219567">
    <property type="component" value="Chromosome 3"/>
</dbReference>
<reference evidence="5 6" key="1">
    <citation type="submission" date="2023-03" db="EMBL/GenBank/DDBJ databases">
        <title>Mating type loci evolution in Malassezia.</title>
        <authorList>
            <person name="Coelho M.A."/>
        </authorList>
    </citation>
    <scope>NUCLEOTIDE SEQUENCE [LARGE SCALE GENOMIC DNA]</scope>
    <source>
        <strain evidence="5 6">CBS 9725</strain>
    </source>
</reference>
<accession>A0AAJ5YY64</accession>
<dbReference type="Pfam" id="PF02582">
    <property type="entry name" value="DUF155"/>
    <property type="match status" value="1"/>
</dbReference>
<protein>
    <submittedName>
        <fullName evidence="5">Sad1-interacting factor 3</fullName>
    </submittedName>
</protein>
<evidence type="ECO:0000256" key="3">
    <source>
        <dbReference type="SAM" id="Phobius"/>
    </source>
</evidence>
<feature type="compositionally biased region" description="Acidic residues" evidence="2">
    <location>
        <begin position="201"/>
        <end position="214"/>
    </location>
</feature>
<organism evidence="5 6">
    <name type="scientific">Malassezia yamatoensis</name>
    <dbReference type="NCBI Taxonomy" id="253288"/>
    <lineage>
        <taxon>Eukaryota</taxon>
        <taxon>Fungi</taxon>
        <taxon>Dikarya</taxon>
        <taxon>Basidiomycota</taxon>
        <taxon>Ustilaginomycotina</taxon>
        <taxon>Malasseziomycetes</taxon>
        <taxon>Malasseziales</taxon>
        <taxon>Malasseziaceae</taxon>
        <taxon>Malassezia</taxon>
    </lineage>
</organism>
<evidence type="ECO:0000256" key="2">
    <source>
        <dbReference type="SAM" id="MobiDB-lite"/>
    </source>
</evidence>
<feature type="transmembrane region" description="Helical" evidence="3">
    <location>
        <begin position="675"/>
        <end position="696"/>
    </location>
</feature>
<feature type="compositionally biased region" description="Acidic residues" evidence="2">
    <location>
        <begin position="51"/>
        <end position="60"/>
    </location>
</feature>
<evidence type="ECO:0000256" key="1">
    <source>
        <dbReference type="ARBA" id="ARBA00008306"/>
    </source>
</evidence>
<name>A0AAJ5YY64_9BASI</name>
<sequence length="718" mass="79063">MAQRPPGGSANRGANAAPSGARHSAPLPGISDTVSMMRSRRANNARPSQLDDLDDFEVETPGDAALHELPSGIIMPGVKSTRPKDASVTSQVSDGSGSRPNTTIKAPTTSRAPYPRAPAPKLASNKGNSPAASSGTLRMTGSSRPVSSSQPKGTPARVQRYSLPVRAEKPVRTSKVSGRHVLLPIESQLAPLPDRPKEQQGDDDESEDDDDDDEGASRVVEPRMKPSAPPRGSRRKGPVYYTFERMPPRHRITTKLPRLTSYAISNSIHIPTLLGFVRREHGVRPRLYEECAYILYFKPLLPGFGRSSIRSSREPRSGSPGAESRHEREIVAHEESGYVGSYFEQHDEQANFDNDGYIEGGERSGGVPDASSPLDESAPSETVGLDKILSDTIAGDAQGPAPTSQNHFDPTQADRAGARDMMLQENAERTEELREQSDPPPKSMKKLLHINQASHTYSGEENEHAPTSIQEALNVGEVIVLPYGVVVMYNFTEAEEQSIIEDVMASGSIRMPHRMYDQELFHFCYDPDVPSPRIYNDFFTFRAPNHLLKLSLAHAIAQSTKLSEFEESMQRTLELTSHIPRELAQTGELGVNRRGALRMSGQLFKLRVDVNLTSDVLDTPDLFWSEASLQALYDAIREYLEIDQRAQTLNERLAVANDLLEIIHEHLNNNAMSKITWVIIALIIAACIVALGEISARLIVTAKLRHNETGIASKLNFW</sequence>
<evidence type="ECO:0000259" key="4">
    <source>
        <dbReference type="Pfam" id="PF02582"/>
    </source>
</evidence>
<dbReference type="GO" id="GO:0005739">
    <property type="term" value="C:mitochondrion"/>
    <property type="evidence" value="ECO:0007669"/>
    <property type="project" value="UniProtKB-ARBA"/>
</dbReference>
<evidence type="ECO:0000313" key="5">
    <source>
        <dbReference type="EMBL" id="WFC99802.1"/>
    </source>
</evidence>
<keyword evidence="3" id="KW-0812">Transmembrane</keyword>
<dbReference type="InterPro" id="IPR003734">
    <property type="entry name" value="DUF155"/>
</dbReference>